<organism evidence="1 2">
    <name type="scientific">Pseudomonas phage vB_PaeM_PAO1_Ab03</name>
    <dbReference type="NCBI Taxonomy" id="1548901"/>
    <lineage>
        <taxon>Viruses</taxon>
        <taxon>Duplodnaviria</taxon>
        <taxon>Heunggongvirae</taxon>
        <taxon>Uroviricota</taxon>
        <taxon>Caudoviricetes</taxon>
        <taxon>Vandenendeviridae</taxon>
        <taxon>Nankokuvirus</taxon>
        <taxon>Nankokuvirus Ab03</taxon>
    </lineage>
</organism>
<reference evidence="2" key="1">
    <citation type="journal article" date="2015" name="PLoS ONE">
        <title>Investigation of a Large Collection of Pseudomonas aeruginosa Bacteriophages Collected from a Single Environmental Source in Abidjan, Cote d'Ivoire.</title>
        <authorList>
            <person name="Essoh C."/>
            <person name="Latino L."/>
            <person name="Midoux C."/>
            <person name="Blouin Y."/>
            <person name="Loukou G."/>
            <person name="Nguetta S.P."/>
            <person name="Lathro S."/>
            <person name="Cablanmian A."/>
            <person name="Kouassi A.K."/>
            <person name="Vergnaud G."/>
            <person name="Pourcel C."/>
        </authorList>
    </citation>
    <scope>NUCLEOTIDE SEQUENCE [LARGE SCALE GENOMIC DNA]</scope>
</reference>
<proteinExistence type="predicted"/>
<dbReference type="RefSeq" id="YP_009124422.1">
    <property type="nucleotide sequence ID" value="NC_026587.1"/>
</dbReference>
<gene>
    <name evidence="1" type="primary">ORF26</name>
</gene>
<evidence type="ECO:0000313" key="2">
    <source>
        <dbReference type="Proteomes" id="UP000030230"/>
    </source>
</evidence>
<sequence length="49" mass="5604">MKKFSETYYSWSGAASRAKVLTDLGWIVSLHREKVEGSTSLVWKLEATR</sequence>
<dbReference type="KEGG" id="vg:23679337"/>
<dbReference type="GeneID" id="23679337"/>
<dbReference type="OrthoDB" id="25533at10239"/>
<name>A0A0A1IUJ3_9CAUD</name>
<protein>
    <submittedName>
        <fullName evidence="1">Uncharacterized protein</fullName>
    </submittedName>
</protein>
<dbReference type="Proteomes" id="UP000030230">
    <property type="component" value="Segment"/>
</dbReference>
<dbReference type="EMBL" id="LN610573">
    <property type="protein sequence ID" value="CEF89131.1"/>
    <property type="molecule type" value="Genomic_DNA"/>
</dbReference>
<evidence type="ECO:0000313" key="1">
    <source>
        <dbReference type="EMBL" id="CEF89131.1"/>
    </source>
</evidence>
<keyword evidence="2" id="KW-1185">Reference proteome</keyword>
<accession>A0A0A1IUJ3</accession>